<dbReference type="Pfam" id="PF07833">
    <property type="entry name" value="Cu_amine_oxidN1"/>
    <property type="match status" value="1"/>
</dbReference>
<dbReference type="InterPro" id="IPR012854">
    <property type="entry name" value="Cu_amine_oxidase-like_N"/>
</dbReference>
<keyword evidence="4" id="KW-1185">Reference proteome</keyword>
<evidence type="ECO:0000259" key="2">
    <source>
        <dbReference type="Pfam" id="PF07833"/>
    </source>
</evidence>
<dbReference type="EMBL" id="JAGGDJ010000012">
    <property type="protein sequence ID" value="MBO7745821.1"/>
    <property type="molecule type" value="Genomic_DNA"/>
</dbReference>
<feature type="signal peptide" evidence="1">
    <location>
        <begin position="1"/>
        <end position="28"/>
    </location>
</feature>
<dbReference type="InterPro" id="IPR036582">
    <property type="entry name" value="Mao_N_sf"/>
</dbReference>
<accession>A0ABS3WBY9</accession>
<protein>
    <submittedName>
        <fullName evidence="3">Copper amine oxidase N-terminal domain-containing protein</fullName>
    </submittedName>
</protein>
<dbReference type="SUPFAM" id="SSF55383">
    <property type="entry name" value="Copper amine oxidase, domain N"/>
    <property type="match status" value="2"/>
</dbReference>
<comment type="caution">
    <text evidence="3">The sequence shown here is derived from an EMBL/GenBank/DDBJ whole genome shotgun (WGS) entry which is preliminary data.</text>
</comment>
<dbReference type="Gene3D" id="3.30.457.10">
    <property type="entry name" value="Copper amine oxidase-like, N-terminal domain"/>
    <property type="match status" value="1"/>
</dbReference>
<organism evidence="3 4">
    <name type="scientific">Paenibacillus artemisiicola</name>
    <dbReference type="NCBI Taxonomy" id="1172618"/>
    <lineage>
        <taxon>Bacteria</taxon>
        <taxon>Bacillati</taxon>
        <taxon>Bacillota</taxon>
        <taxon>Bacilli</taxon>
        <taxon>Bacillales</taxon>
        <taxon>Paenibacillaceae</taxon>
        <taxon>Paenibacillus</taxon>
    </lineage>
</organism>
<gene>
    <name evidence="3" type="ORF">I8J29_16555</name>
</gene>
<feature type="domain" description="Copper amine oxidase-like N-terminal" evidence="2">
    <location>
        <begin position="46"/>
        <end position="142"/>
    </location>
</feature>
<keyword evidence="1" id="KW-0732">Signal</keyword>
<evidence type="ECO:0000313" key="3">
    <source>
        <dbReference type="EMBL" id="MBO7745821.1"/>
    </source>
</evidence>
<proteinExistence type="predicted"/>
<sequence>MMNKKSLTGAIIATVMASSIFNVGFAAAAGTPVMRPTNMPIKVLYNARQIATDVQPVNVNGTVLVPIRFVSDKLGGKLTLTGKKISIVKGSSKLELTIGSSSATINGKANSLPVSVRVSSGRTLVPLRVVSEGLNVSVQWDSVLHFVWIGNKSVPKIEDIANPVNIKPYLPLYKGKEYLAAYIEEMPYSKVAVLTEASFPFILGARTFYRLDMAFDTNNNAYLQTSIVDNTSIGFKYFFLLNNSIARLRSEARYLRTSPLSGIRMKYHPIVSLTDKVNDNISNYESLSIRNISYIGIREDFTKNNELTAILIKNPWR</sequence>
<evidence type="ECO:0000313" key="4">
    <source>
        <dbReference type="Proteomes" id="UP000670947"/>
    </source>
</evidence>
<dbReference type="RefSeq" id="WP_208848646.1">
    <property type="nucleotide sequence ID" value="NZ_JAGGDJ010000012.1"/>
</dbReference>
<evidence type="ECO:0000256" key="1">
    <source>
        <dbReference type="SAM" id="SignalP"/>
    </source>
</evidence>
<reference evidence="3 4" key="1">
    <citation type="submission" date="2021-03" db="EMBL/GenBank/DDBJ databases">
        <title>Paenibacillus artemisicola MWE-103 whole genome sequence.</title>
        <authorList>
            <person name="Ham Y.J."/>
        </authorList>
    </citation>
    <scope>NUCLEOTIDE SEQUENCE [LARGE SCALE GENOMIC DNA]</scope>
    <source>
        <strain evidence="3 4">MWE-103</strain>
    </source>
</reference>
<feature type="chain" id="PRO_5045836548" evidence="1">
    <location>
        <begin position="29"/>
        <end position="317"/>
    </location>
</feature>
<dbReference type="Proteomes" id="UP000670947">
    <property type="component" value="Unassembled WGS sequence"/>
</dbReference>
<name>A0ABS3WBY9_9BACL</name>